<keyword evidence="2" id="KW-1185">Reference proteome</keyword>
<dbReference type="Proteomes" id="UP001596305">
    <property type="component" value="Unassembled WGS sequence"/>
</dbReference>
<proteinExistence type="predicted"/>
<dbReference type="SUPFAM" id="SSF53098">
    <property type="entry name" value="Ribonuclease H-like"/>
    <property type="match status" value="1"/>
</dbReference>
<evidence type="ECO:0000313" key="2">
    <source>
        <dbReference type="Proteomes" id="UP001596305"/>
    </source>
</evidence>
<name>A0ABW1X8Z9_9CELL</name>
<accession>A0ABW1X8Z9</accession>
<protein>
    <recommendedName>
        <fullName evidence="3">Exonuclease domain-containing protein</fullName>
    </recommendedName>
</protein>
<organism evidence="1 2">
    <name type="scientific">Oerskovia paurometabola</name>
    <dbReference type="NCBI Taxonomy" id="162170"/>
    <lineage>
        <taxon>Bacteria</taxon>
        <taxon>Bacillati</taxon>
        <taxon>Actinomycetota</taxon>
        <taxon>Actinomycetes</taxon>
        <taxon>Micrococcales</taxon>
        <taxon>Cellulomonadaceae</taxon>
        <taxon>Oerskovia</taxon>
    </lineage>
</organism>
<evidence type="ECO:0000313" key="1">
    <source>
        <dbReference type="EMBL" id="MFC6424682.1"/>
    </source>
</evidence>
<dbReference type="EMBL" id="JBHSTM010000004">
    <property type="protein sequence ID" value="MFC6424682.1"/>
    <property type="molecule type" value="Genomic_DNA"/>
</dbReference>
<comment type="caution">
    <text evidence="1">The sequence shown here is derived from an EMBL/GenBank/DDBJ whole genome shotgun (WGS) entry which is preliminary data.</text>
</comment>
<dbReference type="Gene3D" id="3.30.420.10">
    <property type="entry name" value="Ribonuclease H-like superfamily/Ribonuclease H"/>
    <property type="match status" value="1"/>
</dbReference>
<dbReference type="InterPro" id="IPR012337">
    <property type="entry name" value="RNaseH-like_sf"/>
</dbReference>
<gene>
    <name evidence="1" type="ORF">ACFP71_07590</name>
</gene>
<reference evidence="2" key="1">
    <citation type="journal article" date="2019" name="Int. J. Syst. Evol. Microbiol.">
        <title>The Global Catalogue of Microorganisms (GCM) 10K type strain sequencing project: providing services to taxonomists for standard genome sequencing and annotation.</title>
        <authorList>
            <consortium name="The Broad Institute Genomics Platform"/>
            <consortium name="The Broad Institute Genome Sequencing Center for Infectious Disease"/>
            <person name="Wu L."/>
            <person name="Ma J."/>
        </authorList>
    </citation>
    <scope>NUCLEOTIDE SEQUENCE [LARGE SCALE GENOMIC DNA]</scope>
    <source>
        <strain evidence="2">CCUG 47105</strain>
    </source>
</reference>
<dbReference type="RefSeq" id="WP_204809311.1">
    <property type="nucleotide sequence ID" value="NZ_BAAAIY010000003.1"/>
</dbReference>
<dbReference type="InterPro" id="IPR036397">
    <property type="entry name" value="RNaseH_sf"/>
</dbReference>
<sequence length="223" mass="24835">MTAPLVFLDIETTGLSLDADIWEFAGIRRDPDGTEIELHLFIEHDEDKCRHLPESFRADHLARFPGHHQEERKRRAAHRIFDFLCSDGEPVHVVGAVPNFDTERISRLLRAEIGPHVRDPWHYHLIDVESLAVGYLAAMPPRLLAGASDAPLAAELGRAVLSGQPLLVGALSAPERPALAPPWDSDDLSRAIGVEPPTTERHTAMGDARWARDIYDQVMGTNR</sequence>
<evidence type="ECO:0008006" key="3">
    <source>
        <dbReference type="Google" id="ProtNLM"/>
    </source>
</evidence>